<accession>A0A088BPD5</accession>
<organism evidence="2">
    <name type="scientific">Heteropoda venatoria</name>
    <name type="common">Brown huntsman spider</name>
    <name type="synonym">Aranea venatoria</name>
    <dbReference type="NCBI Taxonomy" id="152925"/>
    <lineage>
        <taxon>Eukaryota</taxon>
        <taxon>Metazoa</taxon>
        <taxon>Ecdysozoa</taxon>
        <taxon>Arthropoda</taxon>
        <taxon>Chelicerata</taxon>
        <taxon>Arachnida</taxon>
        <taxon>Araneae</taxon>
        <taxon>Araneomorphae</taxon>
        <taxon>Entelegynae</taxon>
        <taxon>Dionycha</taxon>
        <taxon>Sparassidae</taxon>
        <taxon>Heteropoda</taxon>
    </lineage>
</organism>
<feature type="chain" id="PRO_5001836290" evidence="1">
    <location>
        <begin position="25"/>
        <end position="127"/>
    </location>
</feature>
<evidence type="ECO:0000313" key="2">
    <source>
        <dbReference type="EMBL" id="AHF45867.1"/>
    </source>
</evidence>
<dbReference type="EMBL" id="KC145719">
    <property type="protein sequence ID" value="AHF45867.1"/>
    <property type="molecule type" value="mRNA"/>
</dbReference>
<sequence length="127" mass="14195">MKNSFLGLTFFITFVNNFVTKANGEKNPQQFISEFFQLLDWQVELSCSPPGDKCTSDCDCCISYVKCDCESGDCVCKESSDASVCERKKKMCLNPAAFNFPDGPCLVKSRKKRIGENFNENNTANIA</sequence>
<proteinExistence type="evidence at transcript level"/>
<keyword evidence="1" id="KW-0732">Signal</keyword>
<name>A0A088BPD5_HETVE</name>
<evidence type="ECO:0000256" key="1">
    <source>
        <dbReference type="SAM" id="SignalP"/>
    </source>
</evidence>
<protein>
    <submittedName>
        <fullName evidence="2">Secretory peptide</fullName>
    </submittedName>
</protein>
<feature type="signal peptide" evidence="1">
    <location>
        <begin position="1"/>
        <end position="24"/>
    </location>
</feature>
<reference evidence="2" key="1">
    <citation type="submission" date="2012-11" db="EMBL/GenBank/DDBJ databases">
        <authorList>
            <person name="Chen J."/>
            <person name="Li Q."/>
            <person name="He Y."/>
            <person name="Liang H."/>
        </authorList>
    </citation>
    <scope>NUCLEOTIDE SEQUENCE</scope>
</reference>
<dbReference type="AlphaFoldDB" id="A0A088BPD5"/>